<evidence type="ECO:0000256" key="1">
    <source>
        <dbReference type="ARBA" id="ARBA00022980"/>
    </source>
</evidence>
<comment type="similarity">
    <text evidence="3">Belongs to the eukaryotic ribosomal protein eL20 family.</text>
</comment>
<organism evidence="5">
    <name type="scientific">Candidatus Methanomethylicus mesodigestus</name>
    <dbReference type="NCBI Taxonomy" id="1867258"/>
    <lineage>
        <taxon>Archaea</taxon>
        <taxon>Thermoproteota</taxon>
        <taxon>Methanosuratincolia</taxon>
        <taxon>Candidatus Methanomethylicales</taxon>
        <taxon>Candidatus Methanomethylicaceae</taxon>
        <taxon>Candidatus Methanomethylicus</taxon>
    </lineage>
</organism>
<dbReference type="GO" id="GO:0003735">
    <property type="term" value="F:structural constituent of ribosome"/>
    <property type="evidence" value="ECO:0007669"/>
    <property type="project" value="InterPro"/>
</dbReference>
<evidence type="ECO:0000259" key="4">
    <source>
        <dbReference type="Pfam" id="PF01775"/>
    </source>
</evidence>
<dbReference type="GO" id="GO:0005840">
    <property type="term" value="C:ribosome"/>
    <property type="evidence" value="ECO:0007669"/>
    <property type="project" value="UniProtKB-KW"/>
</dbReference>
<dbReference type="Pfam" id="PF01775">
    <property type="entry name" value="Ribosomal_L18A"/>
    <property type="match status" value="1"/>
</dbReference>
<sequence>MSKNYSVKGKMRLKFEWKKFEKKVAAKSPEAARELALSKLGGNHGIRRFDIVVSSVDEIAVNPQ</sequence>
<dbReference type="AlphaFoldDB" id="A0A7C3EVS0"/>
<evidence type="ECO:0000313" key="5">
    <source>
        <dbReference type="EMBL" id="HFK19963.1"/>
    </source>
</evidence>
<dbReference type="InterPro" id="IPR023573">
    <property type="entry name" value="Ribosomal_eL20_dom"/>
</dbReference>
<dbReference type="NCBIfam" id="NF001981">
    <property type="entry name" value="PRK00773.1-1"/>
    <property type="match status" value="1"/>
</dbReference>
<keyword evidence="2 3" id="KW-0687">Ribonucleoprotein</keyword>
<feature type="domain" description="Large ribosomal subunit protein eL20" evidence="4">
    <location>
        <begin position="3"/>
        <end position="56"/>
    </location>
</feature>
<name>A0A7C3EVS0_9CREN</name>
<dbReference type="SUPFAM" id="SSF160374">
    <property type="entry name" value="RplX-like"/>
    <property type="match status" value="1"/>
</dbReference>
<accession>A0A7C3EVS0</accession>
<dbReference type="Gene3D" id="3.10.20.10">
    <property type="match status" value="1"/>
</dbReference>
<keyword evidence="3" id="KW-0694">RNA-binding</keyword>
<proteinExistence type="inferred from homology"/>
<evidence type="ECO:0000256" key="2">
    <source>
        <dbReference type="ARBA" id="ARBA00023274"/>
    </source>
</evidence>
<evidence type="ECO:0000256" key="3">
    <source>
        <dbReference type="HAMAP-Rule" id="MF_00273"/>
    </source>
</evidence>
<comment type="caution">
    <text evidence="5">The sequence shown here is derived from an EMBL/GenBank/DDBJ whole genome shotgun (WGS) entry which is preliminary data.</text>
</comment>
<reference evidence="5" key="1">
    <citation type="journal article" date="2020" name="mSystems">
        <title>Genome- and Community-Level Interaction Insights into Carbon Utilization and Element Cycling Functions of Hydrothermarchaeota in Hydrothermal Sediment.</title>
        <authorList>
            <person name="Zhou Z."/>
            <person name="Liu Y."/>
            <person name="Xu W."/>
            <person name="Pan J."/>
            <person name="Luo Z.H."/>
            <person name="Li M."/>
        </authorList>
    </citation>
    <scope>NUCLEOTIDE SEQUENCE [LARGE SCALE GENOMIC DNA]</scope>
    <source>
        <strain evidence="5">SpSt-468</strain>
    </source>
</reference>
<keyword evidence="1 3" id="KW-0689">Ribosomal protein</keyword>
<dbReference type="GO" id="GO:1990904">
    <property type="term" value="C:ribonucleoprotein complex"/>
    <property type="evidence" value="ECO:0007669"/>
    <property type="project" value="UniProtKB-KW"/>
</dbReference>
<comment type="subunit">
    <text evidence="3">Part of the 50S ribosomal subunit. Binds 23S rRNA.</text>
</comment>
<dbReference type="EMBL" id="DSTX01000002">
    <property type="protein sequence ID" value="HFK19963.1"/>
    <property type="molecule type" value="Genomic_DNA"/>
</dbReference>
<dbReference type="GO" id="GO:0070180">
    <property type="term" value="F:large ribosomal subunit rRNA binding"/>
    <property type="evidence" value="ECO:0007669"/>
    <property type="project" value="UniProtKB-UniRule"/>
</dbReference>
<dbReference type="GO" id="GO:0006412">
    <property type="term" value="P:translation"/>
    <property type="evidence" value="ECO:0007669"/>
    <property type="project" value="UniProtKB-UniRule"/>
</dbReference>
<protein>
    <recommendedName>
        <fullName evidence="3">Large ribosomal subunit protein eL20</fullName>
    </recommendedName>
</protein>
<dbReference type="HAMAP" id="MF_00273">
    <property type="entry name" value="Ribosomal_eL20"/>
    <property type="match status" value="1"/>
</dbReference>
<keyword evidence="3" id="KW-0699">rRNA-binding</keyword>
<dbReference type="InterPro" id="IPR028877">
    <property type="entry name" value="Ribosomal_eL20"/>
</dbReference>
<gene>
    <name evidence="3" type="primary">rpl18a</name>
    <name evidence="3" type="synonym">rpl20e</name>
    <name evidence="3" type="synonym">rplX</name>
    <name evidence="5" type="ORF">ENS19_01630</name>
</gene>